<dbReference type="SUPFAM" id="SSF55060">
    <property type="entry name" value="GHMP Kinase, C-terminal domain"/>
    <property type="match status" value="1"/>
</dbReference>
<organism evidence="8 9">
    <name type="scientific">Candidatus Liptonbacteria bacterium RIFCSPLOWO2_01_FULL_52_25</name>
    <dbReference type="NCBI Taxonomy" id="1798650"/>
    <lineage>
        <taxon>Bacteria</taxon>
        <taxon>Candidatus Liptoniibacteriota</taxon>
    </lineage>
</organism>
<gene>
    <name evidence="8" type="ORF">A2945_00445</name>
</gene>
<protein>
    <submittedName>
        <fullName evidence="8">Galactokinase</fullName>
    </submittedName>
</protein>
<keyword evidence="3 8" id="KW-0418">Kinase</keyword>
<evidence type="ECO:0000259" key="7">
    <source>
        <dbReference type="Pfam" id="PF08544"/>
    </source>
</evidence>
<dbReference type="InterPro" id="IPR052203">
    <property type="entry name" value="GHMP_Kinase-Related"/>
</dbReference>
<dbReference type="InterPro" id="IPR006204">
    <property type="entry name" value="GHMP_kinase_N_dom"/>
</dbReference>
<keyword evidence="4" id="KW-0067">ATP-binding</keyword>
<comment type="caution">
    <text evidence="8">The sequence shown here is derived from an EMBL/GenBank/DDBJ whole genome shotgun (WGS) entry which is preliminary data.</text>
</comment>
<dbReference type="Proteomes" id="UP000178880">
    <property type="component" value="Unassembled WGS sequence"/>
</dbReference>
<dbReference type="SUPFAM" id="SSF54211">
    <property type="entry name" value="Ribosomal protein S5 domain 2-like"/>
    <property type="match status" value="1"/>
</dbReference>
<dbReference type="EMBL" id="MHLA01000007">
    <property type="protein sequence ID" value="OGZ00147.1"/>
    <property type="molecule type" value="Genomic_DNA"/>
</dbReference>
<dbReference type="PANTHER" id="PTHR32463">
    <property type="entry name" value="L-FUCOSE KINASE"/>
    <property type="match status" value="1"/>
</dbReference>
<evidence type="ECO:0000256" key="4">
    <source>
        <dbReference type="ARBA" id="ARBA00022840"/>
    </source>
</evidence>
<dbReference type="InterPro" id="IPR020568">
    <property type="entry name" value="Ribosomal_Su5_D2-typ_SF"/>
</dbReference>
<reference evidence="8 9" key="1">
    <citation type="journal article" date="2016" name="Nat. Commun.">
        <title>Thousands of microbial genomes shed light on interconnected biogeochemical processes in an aquifer system.</title>
        <authorList>
            <person name="Anantharaman K."/>
            <person name="Brown C.T."/>
            <person name="Hug L.A."/>
            <person name="Sharon I."/>
            <person name="Castelle C.J."/>
            <person name="Probst A.J."/>
            <person name="Thomas B.C."/>
            <person name="Singh A."/>
            <person name="Wilkins M.J."/>
            <person name="Karaoz U."/>
            <person name="Brodie E.L."/>
            <person name="Williams K.H."/>
            <person name="Hubbard S.S."/>
            <person name="Banfield J.F."/>
        </authorList>
    </citation>
    <scope>NUCLEOTIDE SEQUENCE [LARGE SCALE GENOMIC DNA]</scope>
</reference>
<dbReference type="STRING" id="1798650.A2945_00445"/>
<accession>A0A1G2CFZ1</accession>
<dbReference type="GO" id="GO:0042352">
    <property type="term" value="P:GDP-L-fucose salvage"/>
    <property type="evidence" value="ECO:0007669"/>
    <property type="project" value="TreeGrafter"/>
</dbReference>
<name>A0A1G2CFZ1_9BACT</name>
<evidence type="ECO:0000259" key="6">
    <source>
        <dbReference type="Pfam" id="PF00288"/>
    </source>
</evidence>
<proteinExistence type="inferred from homology"/>
<dbReference type="PANTHER" id="PTHR32463:SF0">
    <property type="entry name" value="L-FUCOSE KINASE"/>
    <property type="match status" value="1"/>
</dbReference>
<keyword evidence="2" id="KW-0547">Nucleotide-binding</keyword>
<dbReference type="GO" id="GO:0050201">
    <property type="term" value="F:fucokinase activity"/>
    <property type="evidence" value="ECO:0007669"/>
    <property type="project" value="TreeGrafter"/>
</dbReference>
<sequence>MIITRTPFRVTLGGGGTDLPSYYEKHGGFIFSAGLDKYMFVDVNRPATDDLIRVKYSKSETVENVGDIEHEIAREVLRFTGIEKNIEISSVADVLAGTGLGSSSCYAVGLLHALHTMKREHVSLNQLAEEDFKIEAETLRRPIGKQDPYLAAFGGLTVLDIDKDGTVKVRKANVPLEVADELNRNILLFFTGKTRNADDILSEQSKNIQAEKKDVVDSMHYVKELGYETLEAAEEGNIDEIGKKFHAHWQHKKKISTKMSNPEFDKIYNVALANGALGGKISGAGGGGFFAFYVPGNRRLFREAMKNFGLREMGYHFDFGGSKVIADLSPTGHGVA</sequence>
<dbReference type="Pfam" id="PF08544">
    <property type="entry name" value="GHMP_kinases_C"/>
    <property type="match status" value="1"/>
</dbReference>
<dbReference type="InterPro" id="IPR014606">
    <property type="entry name" value="Heptose_7-P_kinase"/>
</dbReference>
<evidence type="ECO:0000256" key="3">
    <source>
        <dbReference type="ARBA" id="ARBA00022777"/>
    </source>
</evidence>
<dbReference type="GO" id="GO:0005524">
    <property type="term" value="F:ATP binding"/>
    <property type="evidence" value="ECO:0007669"/>
    <property type="project" value="UniProtKB-KW"/>
</dbReference>
<comment type="similarity">
    <text evidence="5">Belongs to the GHMP kinase family.</text>
</comment>
<dbReference type="AlphaFoldDB" id="A0A1G2CFZ1"/>
<evidence type="ECO:0000313" key="8">
    <source>
        <dbReference type="EMBL" id="OGZ00147.1"/>
    </source>
</evidence>
<evidence type="ECO:0000256" key="1">
    <source>
        <dbReference type="ARBA" id="ARBA00022679"/>
    </source>
</evidence>
<dbReference type="Gene3D" id="3.30.230.120">
    <property type="match status" value="1"/>
</dbReference>
<dbReference type="PRINTS" id="PR00960">
    <property type="entry name" value="LMBPPROTEIN"/>
</dbReference>
<dbReference type="InterPro" id="IPR013750">
    <property type="entry name" value="GHMP_kinase_C_dom"/>
</dbReference>
<dbReference type="InterPro" id="IPR001174">
    <property type="entry name" value="HddA/FKP"/>
</dbReference>
<evidence type="ECO:0000256" key="5">
    <source>
        <dbReference type="ARBA" id="ARBA00038121"/>
    </source>
</evidence>
<feature type="domain" description="GHMP kinase C-terminal" evidence="7">
    <location>
        <begin position="230"/>
        <end position="306"/>
    </location>
</feature>
<dbReference type="Pfam" id="PF00288">
    <property type="entry name" value="GHMP_kinases_N"/>
    <property type="match status" value="1"/>
</dbReference>
<feature type="domain" description="GHMP kinase N-terminal" evidence="6">
    <location>
        <begin position="73"/>
        <end position="155"/>
    </location>
</feature>
<dbReference type="InterPro" id="IPR036554">
    <property type="entry name" value="GHMP_kinase_C_sf"/>
</dbReference>
<evidence type="ECO:0000313" key="9">
    <source>
        <dbReference type="Proteomes" id="UP000178880"/>
    </source>
</evidence>
<keyword evidence="1" id="KW-0808">Transferase</keyword>
<dbReference type="PIRSF" id="PIRSF036406">
    <property type="entry name" value="Hept_kin"/>
    <property type="match status" value="1"/>
</dbReference>
<evidence type="ECO:0000256" key="2">
    <source>
        <dbReference type="ARBA" id="ARBA00022741"/>
    </source>
</evidence>